<evidence type="ECO:0000313" key="1">
    <source>
        <dbReference type="EMBL" id="KAH0928687.1"/>
    </source>
</evidence>
<organism evidence="1 2">
    <name type="scientific">Brassica napus</name>
    <name type="common">Rape</name>
    <dbReference type="NCBI Taxonomy" id="3708"/>
    <lineage>
        <taxon>Eukaryota</taxon>
        <taxon>Viridiplantae</taxon>
        <taxon>Streptophyta</taxon>
        <taxon>Embryophyta</taxon>
        <taxon>Tracheophyta</taxon>
        <taxon>Spermatophyta</taxon>
        <taxon>Magnoliopsida</taxon>
        <taxon>eudicotyledons</taxon>
        <taxon>Gunneridae</taxon>
        <taxon>Pentapetalae</taxon>
        <taxon>rosids</taxon>
        <taxon>malvids</taxon>
        <taxon>Brassicales</taxon>
        <taxon>Brassicaceae</taxon>
        <taxon>Brassiceae</taxon>
        <taxon>Brassica</taxon>
    </lineage>
</organism>
<reference evidence="1 2" key="1">
    <citation type="submission" date="2021-05" db="EMBL/GenBank/DDBJ databases">
        <title>Genome Assembly of Synthetic Allotetraploid Brassica napus Reveals Homoeologous Exchanges between Subgenomes.</title>
        <authorList>
            <person name="Davis J.T."/>
        </authorList>
    </citation>
    <scope>NUCLEOTIDE SEQUENCE [LARGE SCALE GENOMIC DNA]</scope>
    <source>
        <strain evidence="2">cv. Da-Ae</strain>
        <tissue evidence="1">Seedling</tissue>
    </source>
</reference>
<dbReference type="EMBL" id="JAGKQM010000004">
    <property type="protein sequence ID" value="KAH0928687.1"/>
    <property type="molecule type" value="Genomic_DNA"/>
</dbReference>
<gene>
    <name evidence="1" type="ORF">HID58_014414</name>
</gene>
<accession>A0ABQ8DI24</accession>
<feature type="non-terminal residue" evidence="1">
    <location>
        <position position="279"/>
    </location>
</feature>
<name>A0ABQ8DI24_BRANA</name>
<sequence>MYDNLSSTRFSRLNDLSLSPPDLQQKAIFKALLPPARTARGDAYRRRSSLHSGFSFLSYCGLPVLLSSDMLVVLEICSAAEGHRFGSQSALPGSGEEAERQVGGCSRFLGVLCEIDFLLRSCTRSRSVRWRNGGSSSDMWWFAASGGWFSSVRRFGLLLSLVEVCAGGSHYHGGEFVIWSTQADWCSRSLADSCRYCQRFKRWSSMLLQWPLARLPHLRFFSTRSLFRGLGCCSTNFSLSVLGNYGRLVVLVSLATSLNARSSITSQHHIGRARGRDYG</sequence>
<proteinExistence type="predicted"/>
<keyword evidence="2" id="KW-1185">Reference proteome</keyword>
<protein>
    <submittedName>
        <fullName evidence="1">Uncharacterized protein</fullName>
    </submittedName>
</protein>
<dbReference type="Proteomes" id="UP000824890">
    <property type="component" value="Unassembled WGS sequence"/>
</dbReference>
<evidence type="ECO:0000313" key="2">
    <source>
        <dbReference type="Proteomes" id="UP000824890"/>
    </source>
</evidence>
<comment type="caution">
    <text evidence="1">The sequence shown here is derived from an EMBL/GenBank/DDBJ whole genome shotgun (WGS) entry which is preliminary data.</text>
</comment>